<evidence type="ECO:0000313" key="3">
    <source>
        <dbReference type="EMBL" id="RZO26235.1"/>
    </source>
</evidence>
<reference evidence="3 4" key="1">
    <citation type="submission" date="2019-02" db="EMBL/GenBank/DDBJ databases">
        <title>Prokaryotic population dynamics and viral predation in marine succession experiment using metagenomics: the confinement effect.</title>
        <authorList>
            <person name="Haro-Moreno J.M."/>
            <person name="Rodriguez-Valera F."/>
            <person name="Lopez-Perez M."/>
        </authorList>
    </citation>
    <scope>NUCLEOTIDE SEQUENCE [LARGE SCALE GENOMIC DNA]</scope>
    <source>
        <strain evidence="3">MED-G160</strain>
    </source>
</reference>
<dbReference type="EMBL" id="SHBF01000030">
    <property type="protein sequence ID" value="RZO26235.1"/>
    <property type="molecule type" value="Genomic_DNA"/>
</dbReference>
<sequence>MNKIKEKISAMYDGELNSSEIDELIEIVNNNKDMQKQLSLYSLINVAVNQGSSKLKPKIVHKDSFMSIFSNVWLSNGLTAAATVLLTLTFVNYSDFSRLNENIESTNQISSAINSKEAQLIAQRSEEYITDHVMKVLNDPNYMNSSSRIDLRNVGFNLNSSDDFSYTKGKEKFQLRIENKDFGLKKVRYWKHGNKMIYLVPLENGKVVTLYGNISVTSALEIAKSLDR</sequence>
<keyword evidence="1" id="KW-0472">Membrane</keyword>
<feature type="domain" description="Anti sigma-E protein RseA N-terminal" evidence="2">
    <location>
        <begin position="5"/>
        <end position="45"/>
    </location>
</feature>
<keyword evidence="1" id="KW-0812">Transmembrane</keyword>
<evidence type="ECO:0000259" key="2">
    <source>
        <dbReference type="Pfam" id="PF03872"/>
    </source>
</evidence>
<dbReference type="InterPro" id="IPR005572">
    <property type="entry name" value="Anti-sigma_E_RseA_N"/>
</dbReference>
<evidence type="ECO:0000313" key="4">
    <source>
        <dbReference type="Proteomes" id="UP000318710"/>
    </source>
</evidence>
<name>A0A520MYC9_9GAMM</name>
<feature type="transmembrane region" description="Helical" evidence="1">
    <location>
        <begin position="72"/>
        <end position="93"/>
    </location>
</feature>
<organism evidence="3 4">
    <name type="scientific">SAR86 cluster bacterium</name>
    <dbReference type="NCBI Taxonomy" id="2030880"/>
    <lineage>
        <taxon>Bacteria</taxon>
        <taxon>Pseudomonadati</taxon>
        <taxon>Pseudomonadota</taxon>
        <taxon>Gammaproteobacteria</taxon>
        <taxon>SAR86 cluster</taxon>
    </lineage>
</organism>
<proteinExistence type="predicted"/>
<dbReference type="Proteomes" id="UP000318710">
    <property type="component" value="Unassembled WGS sequence"/>
</dbReference>
<dbReference type="AlphaFoldDB" id="A0A520MYC9"/>
<accession>A0A520MYC9</accession>
<dbReference type="Pfam" id="PF03872">
    <property type="entry name" value="RseA_N"/>
    <property type="match status" value="1"/>
</dbReference>
<keyword evidence="1" id="KW-1133">Transmembrane helix</keyword>
<evidence type="ECO:0000256" key="1">
    <source>
        <dbReference type="SAM" id="Phobius"/>
    </source>
</evidence>
<protein>
    <recommendedName>
        <fullName evidence="2">Anti sigma-E protein RseA N-terminal domain-containing protein</fullName>
    </recommendedName>
</protein>
<comment type="caution">
    <text evidence="3">The sequence shown here is derived from an EMBL/GenBank/DDBJ whole genome shotgun (WGS) entry which is preliminary data.</text>
</comment>
<gene>
    <name evidence="3" type="ORF">EVA93_04310</name>
</gene>